<dbReference type="GO" id="GO:0005634">
    <property type="term" value="C:nucleus"/>
    <property type="evidence" value="ECO:0007669"/>
    <property type="project" value="TreeGrafter"/>
</dbReference>
<evidence type="ECO:0008006" key="4">
    <source>
        <dbReference type="Google" id="ProtNLM"/>
    </source>
</evidence>
<protein>
    <recommendedName>
        <fullName evidence="4">TELO2-interacting protein 2</fullName>
    </recommendedName>
</protein>
<dbReference type="OMA" id="NHCSQGQ"/>
<gene>
    <name evidence="2" type="ORF">chiPu_0001456</name>
</gene>
<proteinExistence type="inferred from homology"/>
<evidence type="ECO:0000256" key="1">
    <source>
        <dbReference type="ARBA" id="ARBA00034736"/>
    </source>
</evidence>
<organism evidence="2 3">
    <name type="scientific">Chiloscyllium punctatum</name>
    <name type="common">Brownbanded bambooshark</name>
    <name type="synonym">Hemiscyllium punctatum</name>
    <dbReference type="NCBI Taxonomy" id="137246"/>
    <lineage>
        <taxon>Eukaryota</taxon>
        <taxon>Metazoa</taxon>
        <taxon>Chordata</taxon>
        <taxon>Craniata</taxon>
        <taxon>Vertebrata</taxon>
        <taxon>Chondrichthyes</taxon>
        <taxon>Elasmobranchii</taxon>
        <taxon>Galeomorphii</taxon>
        <taxon>Galeoidea</taxon>
        <taxon>Orectolobiformes</taxon>
        <taxon>Hemiscylliidae</taxon>
        <taxon>Chiloscyllium</taxon>
    </lineage>
</organism>
<dbReference type="PANTHER" id="PTHR32226">
    <property type="entry name" value="TELO2-INTERACTING PROTEIN 2"/>
    <property type="match status" value="1"/>
</dbReference>
<dbReference type="GO" id="GO:0005829">
    <property type="term" value="C:cytosol"/>
    <property type="evidence" value="ECO:0007669"/>
    <property type="project" value="TreeGrafter"/>
</dbReference>
<dbReference type="STRING" id="137246.A0A401RY38"/>
<dbReference type="EMBL" id="BEZZ01000022">
    <property type="protein sequence ID" value="GCC23063.1"/>
    <property type="molecule type" value="Genomic_DNA"/>
</dbReference>
<accession>A0A401RY38</accession>
<sequence>MCSWMTNVAFGQKECLLFPRLKYEFLIVDQAKEKSTMEDPSEIIQKLHLAGKSRTVEEDSHQRIQVPAVEHVLRKILEDLSNEKLIRHKGSVLDDARELFLQADPAWLLDCFQNDMSDIVQIYVNFTAALIEYSGLPRCETDSGELPDDAYNLIPERACNVAQTLKALLWKLQARPEQMTPHVTTVSPDSVLRAILPQLVIFCATHCEEKPWTNAASRLAADELLAAAVHAVGCKTIIELLCGAEEEGRGALGAVLHLMKPHMNKNTWKSNPATKHVFRWLLQKVRRPWLAEHLDVVLPPSLLFSDDYRTENKILGVRCLQHIIDNVPAAELLQYNRAQVVYHALYNHLYTPEASLIQNVLSCLLDLLPLLEKSHVIRGQQRANRYDKVFCLILTHMEVEDKIPLRRVYAQHLPIFTERLGIMVVRHLKRLQRVILGYLEVYDGPEEAARLCVLQAFQSMIQQAWPRMSMRLEVLLKSLLKFIYDMATDQGPTPPRVKEELLQDATHCLILLNRCCERKVTVLLEGVRQSCENATVLDCLQRVQQDV</sequence>
<dbReference type="AlphaFoldDB" id="A0A401RY38"/>
<dbReference type="InterPro" id="IPR018870">
    <property type="entry name" value="Tti2"/>
</dbReference>
<dbReference type="Pfam" id="PF10521">
    <property type="entry name" value="Tti2"/>
    <property type="match status" value="1"/>
</dbReference>
<evidence type="ECO:0000313" key="3">
    <source>
        <dbReference type="Proteomes" id="UP000287033"/>
    </source>
</evidence>
<dbReference type="OrthoDB" id="6417021at2759"/>
<comment type="caution">
    <text evidence="2">The sequence shown here is derived from an EMBL/GenBank/DDBJ whole genome shotgun (WGS) entry which is preliminary data.</text>
</comment>
<dbReference type="PANTHER" id="PTHR32226:SF2">
    <property type="entry name" value="TELO2-INTERACTING PROTEIN 2"/>
    <property type="match status" value="1"/>
</dbReference>
<dbReference type="GO" id="GO:0110078">
    <property type="term" value="C:TTT Hsp90 cochaperone complex"/>
    <property type="evidence" value="ECO:0007669"/>
    <property type="project" value="InterPro"/>
</dbReference>
<dbReference type="SUPFAM" id="SSF48371">
    <property type="entry name" value="ARM repeat"/>
    <property type="match status" value="1"/>
</dbReference>
<reference evidence="2 3" key="1">
    <citation type="journal article" date="2018" name="Nat. Ecol. Evol.">
        <title>Shark genomes provide insights into elasmobranch evolution and the origin of vertebrates.</title>
        <authorList>
            <person name="Hara Y"/>
            <person name="Yamaguchi K"/>
            <person name="Onimaru K"/>
            <person name="Kadota M"/>
            <person name="Koyanagi M"/>
            <person name="Keeley SD"/>
            <person name="Tatsumi K"/>
            <person name="Tanaka K"/>
            <person name="Motone F"/>
            <person name="Kageyama Y"/>
            <person name="Nozu R"/>
            <person name="Adachi N"/>
            <person name="Nishimura O"/>
            <person name="Nakagawa R"/>
            <person name="Tanegashima C"/>
            <person name="Kiyatake I"/>
            <person name="Matsumoto R"/>
            <person name="Murakumo K"/>
            <person name="Nishida K"/>
            <person name="Terakita A"/>
            <person name="Kuratani S"/>
            <person name="Sato K"/>
            <person name="Hyodo S Kuraku.S."/>
        </authorList>
    </citation>
    <scope>NUCLEOTIDE SEQUENCE [LARGE SCALE GENOMIC DNA]</scope>
</reference>
<dbReference type="Proteomes" id="UP000287033">
    <property type="component" value="Unassembled WGS sequence"/>
</dbReference>
<name>A0A401RY38_CHIPU</name>
<comment type="similarity">
    <text evidence="1">Belongs to the TTI2 family.</text>
</comment>
<evidence type="ECO:0000313" key="2">
    <source>
        <dbReference type="EMBL" id="GCC23063.1"/>
    </source>
</evidence>
<keyword evidence="3" id="KW-1185">Reference proteome</keyword>
<dbReference type="InterPro" id="IPR016024">
    <property type="entry name" value="ARM-type_fold"/>
</dbReference>